<evidence type="ECO:0000313" key="4">
    <source>
        <dbReference type="Proteomes" id="UP000176299"/>
    </source>
</evidence>
<organism evidence="3 4">
    <name type="scientific">Candidatus Woykebacteria bacterium GWA1_44_8</name>
    <dbReference type="NCBI Taxonomy" id="1802591"/>
    <lineage>
        <taxon>Bacteria</taxon>
        <taxon>Candidatus Woykeibacteriota</taxon>
    </lineage>
</organism>
<proteinExistence type="predicted"/>
<sequence>MESKINWKNILIGVIIGAILVGLVGITFWYFTRPKESETSPVTTTKTSTSSAKPAASSAKSDEKLDQSLILKQVSFTNSQGKSKKFIIYKIAGETSDYPWPKADTYIVDEYLSKNTAVKISQLSSPTYNLGETLSVGEVLIYVSAGPGKKFIIITTKIAEGFAAFLLDEDGREIKIDFSKMGLGTKIPGMYNLSFGQWVGNSTQFTITAVSGNNHSYEATFEATTGKQVGETRETG</sequence>
<gene>
    <name evidence="3" type="ORF">A2113_03710</name>
</gene>
<dbReference type="AlphaFoldDB" id="A0A1G1W229"/>
<comment type="caution">
    <text evidence="3">The sequence shown here is derived from an EMBL/GenBank/DDBJ whole genome shotgun (WGS) entry which is preliminary data.</text>
</comment>
<dbReference type="STRING" id="1802591.A2113_03710"/>
<accession>A0A1G1W229</accession>
<keyword evidence="2" id="KW-0812">Transmembrane</keyword>
<dbReference type="EMBL" id="MHCN01000011">
    <property type="protein sequence ID" value="OGY21640.1"/>
    <property type="molecule type" value="Genomic_DNA"/>
</dbReference>
<protein>
    <submittedName>
        <fullName evidence="3">Uncharacterized protein</fullName>
    </submittedName>
</protein>
<name>A0A1G1W229_9BACT</name>
<dbReference type="Proteomes" id="UP000176299">
    <property type="component" value="Unassembled WGS sequence"/>
</dbReference>
<evidence type="ECO:0000256" key="1">
    <source>
        <dbReference type="SAM" id="MobiDB-lite"/>
    </source>
</evidence>
<feature type="compositionally biased region" description="Low complexity" evidence="1">
    <location>
        <begin position="39"/>
        <end position="59"/>
    </location>
</feature>
<feature type="region of interest" description="Disordered" evidence="1">
    <location>
        <begin position="38"/>
        <end position="59"/>
    </location>
</feature>
<evidence type="ECO:0000256" key="2">
    <source>
        <dbReference type="SAM" id="Phobius"/>
    </source>
</evidence>
<reference evidence="3 4" key="1">
    <citation type="journal article" date="2016" name="Nat. Commun.">
        <title>Thousands of microbial genomes shed light on interconnected biogeochemical processes in an aquifer system.</title>
        <authorList>
            <person name="Anantharaman K."/>
            <person name="Brown C.T."/>
            <person name="Hug L.A."/>
            <person name="Sharon I."/>
            <person name="Castelle C.J."/>
            <person name="Probst A.J."/>
            <person name="Thomas B.C."/>
            <person name="Singh A."/>
            <person name="Wilkins M.J."/>
            <person name="Karaoz U."/>
            <person name="Brodie E.L."/>
            <person name="Williams K.H."/>
            <person name="Hubbard S.S."/>
            <person name="Banfield J.F."/>
        </authorList>
    </citation>
    <scope>NUCLEOTIDE SEQUENCE [LARGE SCALE GENOMIC DNA]</scope>
</reference>
<evidence type="ECO:0000313" key="3">
    <source>
        <dbReference type="EMBL" id="OGY21640.1"/>
    </source>
</evidence>
<keyword evidence="2" id="KW-0472">Membrane</keyword>
<keyword evidence="2" id="KW-1133">Transmembrane helix</keyword>
<feature type="transmembrane region" description="Helical" evidence="2">
    <location>
        <begin position="12"/>
        <end position="31"/>
    </location>
</feature>